<evidence type="ECO:0000256" key="3">
    <source>
        <dbReference type="ARBA" id="ARBA00023242"/>
    </source>
</evidence>
<organism evidence="4 5">
    <name type="scientific">Clavelina lepadiformis</name>
    <name type="common">Light-bulb sea squirt</name>
    <name type="synonym">Ascidia lepadiformis</name>
    <dbReference type="NCBI Taxonomy" id="159417"/>
    <lineage>
        <taxon>Eukaryota</taxon>
        <taxon>Metazoa</taxon>
        <taxon>Chordata</taxon>
        <taxon>Tunicata</taxon>
        <taxon>Ascidiacea</taxon>
        <taxon>Aplousobranchia</taxon>
        <taxon>Clavelinidae</taxon>
        <taxon>Clavelina</taxon>
    </lineage>
</organism>
<comment type="subcellular location">
    <subcellularLocation>
        <location evidence="1">Nucleus</location>
    </subcellularLocation>
</comment>
<sequence>MACGVALKRSLDFDPLHGTNAPTSCHDTISTPTAKRRRFAITPRCGSSSSGTTSVLTSSVAPSVWRKYSSLNCDNPSFVAGASSQSPFVNVSKKCSISSEQIVKHIYQEYRRMKKRRQLQAANSPPMSPSSSTMFAEAASHLAAANQSRPIQPLPSVSLDPKCSSSVVIQGKQNVDSPLLSMKQAGIICERLLKEQEDRLSSEFEKALIDKLSEQYDAFVKFSQDQLFQQLQSRPASYVS</sequence>
<protein>
    <recommendedName>
        <fullName evidence="6">Akirin</fullName>
    </recommendedName>
</protein>
<gene>
    <name evidence="4" type="ORF">CVLEPA_LOCUS19987</name>
</gene>
<dbReference type="InterPro" id="IPR024132">
    <property type="entry name" value="Akirin"/>
</dbReference>
<dbReference type="Proteomes" id="UP001642483">
    <property type="component" value="Unassembled WGS sequence"/>
</dbReference>
<evidence type="ECO:0000313" key="4">
    <source>
        <dbReference type="EMBL" id="CAK8687939.1"/>
    </source>
</evidence>
<comment type="similarity">
    <text evidence="2">Belongs to the akirin family.</text>
</comment>
<keyword evidence="3" id="KW-0539">Nucleus</keyword>
<dbReference type="PANTHER" id="PTHR13293:SF6">
    <property type="entry name" value="AKIRIN-RELATED"/>
    <property type="match status" value="1"/>
</dbReference>
<name>A0ABP0G7Z0_CLALP</name>
<evidence type="ECO:0000256" key="1">
    <source>
        <dbReference type="ARBA" id="ARBA00004123"/>
    </source>
</evidence>
<reference evidence="4 5" key="1">
    <citation type="submission" date="2024-02" db="EMBL/GenBank/DDBJ databases">
        <authorList>
            <person name="Daric V."/>
            <person name="Darras S."/>
        </authorList>
    </citation>
    <scope>NUCLEOTIDE SEQUENCE [LARGE SCALE GENOMIC DNA]</scope>
</reference>
<dbReference type="PANTHER" id="PTHR13293">
    <property type="entry name" value="AKIRIN-RELATED"/>
    <property type="match status" value="1"/>
</dbReference>
<comment type="caution">
    <text evidence="4">The sequence shown here is derived from an EMBL/GenBank/DDBJ whole genome shotgun (WGS) entry which is preliminary data.</text>
</comment>
<evidence type="ECO:0000313" key="5">
    <source>
        <dbReference type="Proteomes" id="UP001642483"/>
    </source>
</evidence>
<proteinExistence type="inferred from homology"/>
<dbReference type="EMBL" id="CAWYQH010000106">
    <property type="protein sequence ID" value="CAK8687939.1"/>
    <property type="molecule type" value="Genomic_DNA"/>
</dbReference>
<accession>A0ABP0G7Z0</accession>
<evidence type="ECO:0000256" key="2">
    <source>
        <dbReference type="ARBA" id="ARBA00005625"/>
    </source>
</evidence>
<keyword evidence="5" id="KW-1185">Reference proteome</keyword>
<evidence type="ECO:0008006" key="6">
    <source>
        <dbReference type="Google" id="ProtNLM"/>
    </source>
</evidence>